<dbReference type="Proteomes" id="UP000292957">
    <property type="component" value="Unassembled WGS sequence"/>
</dbReference>
<proteinExistence type="predicted"/>
<sequence length="80" mass="8917">MVSYASLDDSPMPSFPLEVVEAIIYHLKDDPPSLCNCSLTCSALLPRSRCHLFCNVQLNGRGQLSALVSAILLWANWWTH</sequence>
<reference evidence="1" key="1">
    <citation type="submission" date="2019-01" db="EMBL/GenBank/DDBJ databases">
        <title>Draft genome sequences of three monokaryotic isolates of the white-rot basidiomycete fungus Dichomitus squalens.</title>
        <authorList>
            <consortium name="DOE Joint Genome Institute"/>
            <person name="Lopez S.C."/>
            <person name="Andreopoulos B."/>
            <person name="Pangilinan J."/>
            <person name="Lipzen A."/>
            <person name="Riley R."/>
            <person name="Ahrendt S."/>
            <person name="Ng V."/>
            <person name="Barry K."/>
            <person name="Daum C."/>
            <person name="Grigoriev I.V."/>
            <person name="Hilden K.S."/>
            <person name="Makela M.R."/>
            <person name="de Vries R.P."/>
        </authorList>
    </citation>
    <scope>NUCLEOTIDE SEQUENCE [LARGE SCALE GENOMIC DNA]</scope>
    <source>
        <strain evidence="1">OM18370.1</strain>
    </source>
</reference>
<evidence type="ECO:0008006" key="2">
    <source>
        <dbReference type="Google" id="ProtNLM"/>
    </source>
</evidence>
<dbReference type="AlphaFoldDB" id="A0A4Q9MMB3"/>
<evidence type="ECO:0000313" key="1">
    <source>
        <dbReference type="EMBL" id="TBU27281.1"/>
    </source>
</evidence>
<organism evidence="1">
    <name type="scientific">Dichomitus squalens</name>
    <dbReference type="NCBI Taxonomy" id="114155"/>
    <lineage>
        <taxon>Eukaryota</taxon>
        <taxon>Fungi</taxon>
        <taxon>Dikarya</taxon>
        <taxon>Basidiomycota</taxon>
        <taxon>Agaricomycotina</taxon>
        <taxon>Agaricomycetes</taxon>
        <taxon>Polyporales</taxon>
        <taxon>Polyporaceae</taxon>
        <taxon>Dichomitus</taxon>
    </lineage>
</organism>
<dbReference type="EMBL" id="ML143434">
    <property type="protein sequence ID" value="TBU27281.1"/>
    <property type="molecule type" value="Genomic_DNA"/>
</dbReference>
<dbReference type="OrthoDB" id="2758040at2759"/>
<accession>A0A4Q9MMB3</accession>
<dbReference type="InterPro" id="IPR036047">
    <property type="entry name" value="F-box-like_dom_sf"/>
</dbReference>
<dbReference type="SUPFAM" id="SSF81383">
    <property type="entry name" value="F-box domain"/>
    <property type="match status" value="1"/>
</dbReference>
<protein>
    <recommendedName>
        <fullName evidence="2">F-box domain-containing protein</fullName>
    </recommendedName>
</protein>
<name>A0A4Q9MMB3_9APHY</name>
<gene>
    <name evidence="1" type="ORF">BD311DRAFT_386598</name>
</gene>